<dbReference type="Gene3D" id="1.10.287.700">
    <property type="entry name" value="Helix hairpin bin"/>
    <property type="match status" value="1"/>
</dbReference>
<dbReference type="Pfam" id="PF01387">
    <property type="entry name" value="Synuclein"/>
    <property type="match status" value="1"/>
</dbReference>
<feature type="region of interest" description="Disordered" evidence="3">
    <location>
        <begin position="151"/>
        <end position="184"/>
    </location>
</feature>
<dbReference type="EMBL" id="JAAWVQ010003376">
    <property type="protein sequence ID" value="MBN3270634.1"/>
    <property type="molecule type" value="Genomic_DNA"/>
</dbReference>
<reference evidence="4" key="1">
    <citation type="journal article" date="2021" name="Cell">
        <title>Tracing the genetic footprints of vertebrate landing in non-teleost ray-finned fishes.</title>
        <authorList>
            <person name="Bi X."/>
            <person name="Wang K."/>
            <person name="Yang L."/>
            <person name="Pan H."/>
            <person name="Jiang H."/>
            <person name="Wei Q."/>
            <person name="Fang M."/>
            <person name="Yu H."/>
            <person name="Zhu C."/>
            <person name="Cai Y."/>
            <person name="He Y."/>
            <person name="Gan X."/>
            <person name="Zeng H."/>
            <person name="Yu D."/>
            <person name="Zhu Y."/>
            <person name="Jiang H."/>
            <person name="Qiu Q."/>
            <person name="Yang H."/>
            <person name="Zhang Y.E."/>
            <person name="Wang W."/>
            <person name="Zhu M."/>
            <person name="He S."/>
            <person name="Zhang G."/>
        </authorList>
    </citation>
    <scope>NUCLEOTIDE SEQUENCE</scope>
    <source>
        <strain evidence="4">Pddl_001</strain>
    </source>
</reference>
<evidence type="ECO:0000256" key="1">
    <source>
        <dbReference type="ARBA" id="ARBA00009147"/>
    </source>
</evidence>
<feature type="compositionally biased region" description="Basic and acidic residues" evidence="3">
    <location>
        <begin position="158"/>
        <end position="171"/>
    </location>
</feature>
<comment type="caution">
    <text evidence="4">The sequence shown here is derived from an EMBL/GenBank/DDBJ whole genome shotgun (WGS) entry which is preliminary data.</text>
</comment>
<dbReference type="Proteomes" id="UP001166093">
    <property type="component" value="Unassembled WGS sequence"/>
</dbReference>
<organism evidence="4 5">
    <name type="scientific">Polyodon spathula</name>
    <name type="common">North American paddlefish</name>
    <name type="synonym">Squalus spathula</name>
    <dbReference type="NCBI Taxonomy" id="7913"/>
    <lineage>
        <taxon>Eukaryota</taxon>
        <taxon>Metazoa</taxon>
        <taxon>Chordata</taxon>
        <taxon>Craniata</taxon>
        <taxon>Vertebrata</taxon>
        <taxon>Euteleostomi</taxon>
        <taxon>Actinopterygii</taxon>
        <taxon>Chondrostei</taxon>
        <taxon>Acipenseriformes</taxon>
        <taxon>Polyodontidae</taxon>
        <taxon>Polyodon</taxon>
    </lineage>
</organism>
<keyword evidence="5" id="KW-1185">Reference proteome</keyword>
<dbReference type="PANTHER" id="PTHR13820">
    <property type="entry name" value="SYNUCLEIN"/>
    <property type="match status" value="1"/>
</dbReference>
<evidence type="ECO:0000256" key="2">
    <source>
        <dbReference type="RuleBase" id="RU361225"/>
    </source>
</evidence>
<name>A0ABS2X8W8_POLSP</name>
<gene>
    <name evidence="4" type="primary">Sncb</name>
    <name evidence="4" type="ORF">GTO93_0008083</name>
</gene>
<dbReference type="InterPro" id="IPR001058">
    <property type="entry name" value="Synuclein"/>
</dbReference>
<accession>A0ABS2X8W8</accession>
<evidence type="ECO:0000313" key="4">
    <source>
        <dbReference type="EMBL" id="MBN3270634.1"/>
    </source>
</evidence>
<evidence type="ECO:0000256" key="3">
    <source>
        <dbReference type="SAM" id="MobiDB-lite"/>
    </source>
</evidence>
<dbReference type="PANTHER" id="PTHR13820:SF4">
    <property type="entry name" value="BETA-SYNUCLEIN"/>
    <property type="match status" value="1"/>
</dbReference>
<dbReference type="PRINTS" id="PR01211">
    <property type="entry name" value="SYNUCLEIN"/>
</dbReference>
<feature type="non-terminal residue" evidence="4">
    <location>
        <position position="199"/>
    </location>
</feature>
<dbReference type="PRINTS" id="PR01213">
    <property type="entry name" value="BSYNUCLEIN"/>
</dbReference>
<proteinExistence type="inferred from homology"/>
<feature type="non-terminal residue" evidence="4">
    <location>
        <position position="1"/>
    </location>
</feature>
<protein>
    <recommendedName>
        <fullName evidence="2">Beta-synuclein</fullName>
    </recommendedName>
</protein>
<feature type="compositionally biased region" description="Polar residues" evidence="3">
    <location>
        <begin position="172"/>
        <end position="183"/>
    </location>
</feature>
<feature type="compositionally biased region" description="Acidic residues" evidence="3">
    <location>
        <begin position="98"/>
        <end position="107"/>
    </location>
</feature>
<dbReference type="SUPFAM" id="SSF118375">
    <property type="entry name" value="Synuclein"/>
    <property type="match status" value="1"/>
</dbReference>
<sequence length="199" mass="20953">MDVFMKGFSKAKEGMAAAAEKTKEGVAVAAEKTKEGVMYVGSMTKEGVVHGVTSVAEKTKEQASQLGGAVFSGAGNIAAATGLVKKDEFPTDMKPEELGQEATEEPLGESLLEPERETYEEAPQTRGFNHQAAKLCAFAFAPHPVQAAQEAVQQVAESSKETTKAATDEASKQAQSAINTASRKATDAIKDFGQKLSPK</sequence>
<dbReference type="InterPro" id="IPR002461">
    <property type="entry name" value="Synuclein_beta"/>
</dbReference>
<comment type="similarity">
    <text evidence="1 2">Belongs to the synuclein family.</text>
</comment>
<feature type="region of interest" description="Disordered" evidence="3">
    <location>
        <begin position="89"/>
        <end position="125"/>
    </location>
</feature>
<evidence type="ECO:0000313" key="5">
    <source>
        <dbReference type="Proteomes" id="UP001166093"/>
    </source>
</evidence>